<evidence type="ECO:0000259" key="2">
    <source>
        <dbReference type="Pfam" id="PF00117"/>
    </source>
</evidence>
<dbReference type="KEGG" id="cbei:LF65_04231"/>
<dbReference type="InterPro" id="IPR029062">
    <property type="entry name" value="Class_I_gatase-like"/>
</dbReference>
<dbReference type="PRINTS" id="PR00097">
    <property type="entry name" value="ANTSNTHASEII"/>
</dbReference>
<gene>
    <name evidence="3" type="ORF">LF65_04231</name>
</gene>
<sequence>MKTLVIDAYDSFVHIIVQYLKEMDMNPIVFRNDKISLQKIEELSPDMILLGPGPGHPKDSYYIEIINHFKGEIPILGVCLGHQAIGLAFNSKVTKAKHLMHGKTSIIENDGKSCFKGLKNKFKAMRYHSLIIDSNNVGDELKITATSMDDGYIMGIRHKYYPIEGVQFHPESIGTEEGKLILKNFKDKYVKQRASLRPSRFCDAL</sequence>
<dbReference type="Gene3D" id="3.40.50.880">
    <property type="match status" value="1"/>
</dbReference>
<evidence type="ECO:0000313" key="3">
    <source>
        <dbReference type="EMBL" id="AJH00772.1"/>
    </source>
</evidence>
<dbReference type="RefSeq" id="WP_041898712.1">
    <property type="nucleotide sequence ID" value="NZ_CP010086.2"/>
</dbReference>
<dbReference type="SUPFAM" id="SSF52317">
    <property type="entry name" value="Class I glutamine amidotransferase-like"/>
    <property type="match status" value="1"/>
</dbReference>
<reference evidence="4" key="1">
    <citation type="submission" date="2014-12" db="EMBL/GenBank/DDBJ databases">
        <title>Genome sequence of Clostridium beijerinckii strain 59B.</title>
        <authorList>
            <person name="Little G.T."/>
            <person name="Minton N.P."/>
        </authorList>
    </citation>
    <scope>NUCLEOTIDE SEQUENCE [LARGE SCALE GENOMIC DNA]</scope>
    <source>
        <strain evidence="4">59B</strain>
    </source>
</reference>
<dbReference type="PROSITE" id="PS51273">
    <property type="entry name" value="GATASE_TYPE_1"/>
    <property type="match status" value="1"/>
</dbReference>
<dbReference type="PRINTS" id="PR00099">
    <property type="entry name" value="CPSGATASE"/>
</dbReference>
<dbReference type="EMBL" id="CP010086">
    <property type="protein sequence ID" value="AJH00772.1"/>
    <property type="molecule type" value="Genomic_DNA"/>
</dbReference>
<dbReference type="OrthoDB" id="9804328at2"/>
<dbReference type="InterPro" id="IPR006221">
    <property type="entry name" value="TrpG/PapA_dom"/>
</dbReference>
<dbReference type="AlphaFoldDB" id="A0A0B5QR80"/>
<dbReference type="Pfam" id="PF00117">
    <property type="entry name" value="GATase"/>
    <property type="match status" value="1"/>
</dbReference>
<evidence type="ECO:0000313" key="4">
    <source>
        <dbReference type="Proteomes" id="UP000031866"/>
    </source>
</evidence>
<dbReference type="GO" id="GO:0000162">
    <property type="term" value="P:L-tryptophan biosynthetic process"/>
    <property type="evidence" value="ECO:0007669"/>
    <property type="project" value="TreeGrafter"/>
</dbReference>
<keyword evidence="1" id="KW-0315">Glutamine amidotransferase</keyword>
<dbReference type="InterPro" id="IPR050472">
    <property type="entry name" value="Anth_synth/Amidotransfase"/>
</dbReference>
<dbReference type="CDD" id="cd01743">
    <property type="entry name" value="GATase1_Anthranilate_Synthase"/>
    <property type="match status" value="1"/>
</dbReference>
<dbReference type="PRINTS" id="PR00096">
    <property type="entry name" value="GATASE"/>
</dbReference>
<organism evidence="3 4">
    <name type="scientific">Clostridium beijerinckii</name>
    <name type="common">Clostridium MP</name>
    <dbReference type="NCBI Taxonomy" id="1520"/>
    <lineage>
        <taxon>Bacteria</taxon>
        <taxon>Bacillati</taxon>
        <taxon>Bacillota</taxon>
        <taxon>Clostridia</taxon>
        <taxon>Eubacteriales</taxon>
        <taxon>Clostridiaceae</taxon>
        <taxon>Clostridium</taxon>
    </lineage>
</organism>
<dbReference type="InterPro" id="IPR017926">
    <property type="entry name" value="GATASE"/>
</dbReference>
<dbReference type="GO" id="GO:0004049">
    <property type="term" value="F:anthranilate synthase activity"/>
    <property type="evidence" value="ECO:0007669"/>
    <property type="project" value="TreeGrafter"/>
</dbReference>
<dbReference type="STRING" id="1520.LF65_04231"/>
<evidence type="ECO:0000256" key="1">
    <source>
        <dbReference type="ARBA" id="ARBA00022962"/>
    </source>
</evidence>
<dbReference type="PANTHER" id="PTHR43418:SF4">
    <property type="entry name" value="MULTIFUNCTIONAL TRYPTOPHAN BIOSYNTHESIS PROTEIN"/>
    <property type="match status" value="1"/>
</dbReference>
<protein>
    <submittedName>
        <fullName evidence="3">Anthranilate synthase subunit II</fullName>
    </submittedName>
</protein>
<accession>A0A0B5QR80</accession>
<proteinExistence type="predicted"/>
<name>A0A0B5QR80_CLOBE</name>
<dbReference type="GO" id="GO:0005829">
    <property type="term" value="C:cytosol"/>
    <property type="evidence" value="ECO:0007669"/>
    <property type="project" value="TreeGrafter"/>
</dbReference>
<dbReference type="NCBIfam" id="TIGR00566">
    <property type="entry name" value="trpG_papA"/>
    <property type="match status" value="1"/>
</dbReference>
<dbReference type="PANTHER" id="PTHR43418">
    <property type="entry name" value="MULTIFUNCTIONAL TRYPTOPHAN BIOSYNTHESIS PROTEIN-RELATED"/>
    <property type="match status" value="1"/>
</dbReference>
<dbReference type="Proteomes" id="UP000031866">
    <property type="component" value="Chromosome"/>
</dbReference>
<feature type="domain" description="Glutamine amidotransferase" evidence="2">
    <location>
        <begin position="4"/>
        <end position="185"/>
    </location>
</feature>
<dbReference type="FunFam" id="3.40.50.880:FF:000003">
    <property type="entry name" value="Anthranilate synthase component II"/>
    <property type="match status" value="1"/>
</dbReference>